<dbReference type="InterPro" id="IPR036909">
    <property type="entry name" value="Cyt_c-like_dom_sf"/>
</dbReference>
<feature type="chain" id="PRO_5038076720" evidence="5">
    <location>
        <begin position="33"/>
        <end position="252"/>
    </location>
</feature>
<evidence type="ECO:0000313" key="7">
    <source>
        <dbReference type="EMBL" id="QTD47392.1"/>
    </source>
</evidence>
<dbReference type="AlphaFoldDB" id="A0A975CLU5"/>
<gene>
    <name evidence="7" type="ORF">J1M35_13170</name>
</gene>
<dbReference type="SUPFAM" id="SSF46626">
    <property type="entry name" value="Cytochrome c"/>
    <property type="match status" value="2"/>
</dbReference>
<sequence>MACCAAFRATAARLLGQLGVLAVLWLAVAAHAGPFENTIAQRTLACTACHGEQGRAGPDGYYPRLAGKPAGYLYNQLLNFRDGRRHYGLMTRMVDVLSDGYLMDIARHFSAMQAPYPPPQPLASPPAPEVLARGRALALQGDAGQRVPACVQCHGERLTGALPDVPGLLGLPQDYLMAQLGGWRTGQRRAHAPDCMASIVQRLSDRDAYAVVSWLASQPVPAGAHPAAERPTLAAEWAGLKCGSARPPGPKP</sequence>
<dbReference type="RefSeq" id="WP_208011402.1">
    <property type="nucleotide sequence ID" value="NZ_CP071796.1"/>
</dbReference>
<evidence type="ECO:0000256" key="5">
    <source>
        <dbReference type="SAM" id="SignalP"/>
    </source>
</evidence>
<evidence type="ECO:0000313" key="8">
    <source>
        <dbReference type="Proteomes" id="UP000663903"/>
    </source>
</evidence>
<accession>A0A975CLU5</accession>
<dbReference type="EMBL" id="CP071796">
    <property type="protein sequence ID" value="QTD47392.1"/>
    <property type="molecule type" value="Genomic_DNA"/>
</dbReference>
<dbReference type="PANTHER" id="PTHR33751">
    <property type="entry name" value="CBB3-TYPE CYTOCHROME C OXIDASE SUBUNIT FIXP"/>
    <property type="match status" value="1"/>
</dbReference>
<evidence type="ECO:0000256" key="4">
    <source>
        <dbReference type="PROSITE-ProRule" id="PRU00433"/>
    </source>
</evidence>
<evidence type="ECO:0000256" key="2">
    <source>
        <dbReference type="ARBA" id="ARBA00022723"/>
    </source>
</evidence>
<dbReference type="InterPro" id="IPR050597">
    <property type="entry name" value="Cytochrome_c_Oxidase_Subunit"/>
</dbReference>
<dbReference type="InterPro" id="IPR009056">
    <property type="entry name" value="Cyt_c-like_dom"/>
</dbReference>
<reference evidence="7" key="1">
    <citation type="submission" date="2021-03" db="EMBL/GenBank/DDBJ databases">
        <title>Ottowia sp. 27C isolated from the cloaca of a Giant Asian pond turtle (Heosemys grandis).</title>
        <authorList>
            <person name="Spergser J."/>
            <person name="Busse H.-J."/>
        </authorList>
    </citation>
    <scope>NUCLEOTIDE SEQUENCE</scope>
    <source>
        <strain evidence="7">27C</strain>
    </source>
</reference>
<feature type="signal peptide" evidence="5">
    <location>
        <begin position="1"/>
        <end position="32"/>
    </location>
</feature>
<dbReference type="GO" id="GO:0046872">
    <property type="term" value="F:metal ion binding"/>
    <property type="evidence" value="ECO:0007669"/>
    <property type="project" value="UniProtKB-KW"/>
</dbReference>
<keyword evidence="1 4" id="KW-0349">Heme</keyword>
<dbReference type="PANTHER" id="PTHR33751:SF11">
    <property type="entry name" value="BLL4483 PROTEIN"/>
    <property type="match status" value="1"/>
</dbReference>
<protein>
    <submittedName>
        <fullName evidence="7">C-type cytochrome</fullName>
    </submittedName>
</protein>
<dbReference type="KEGG" id="otd:J1M35_13170"/>
<keyword evidence="8" id="KW-1185">Reference proteome</keyword>
<dbReference type="Gene3D" id="1.10.760.10">
    <property type="entry name" value="Cytochrome c-like domain"/>
    <property type="match status" value="2"/>
</dbReference>
<organism evidence="7 8">
    <name type="scientific">Ottowia testudinis</name>
    <dbReference type="NCBI Taxonomy" id="2816950"/>
    <lineage>
        <taxon>Bacteria</taxon>
        <taxon>Pseudomonadati</taxon>
        <taxon>Pseudomonadota</taxon>
        <taxon>Betaproteobacteria</taxon>
        <taxon>Burkholderiales</taxon>
        <taxon>Comamonadaceae</taxon>
        <taxon>Ottowia</taxon>
    </lineage>
</organism>
<evidence type="ECO:0000259" key="6">
    <source>
        <dbReference type="PROSITE" id="PS51007"/>
    </source>
</evidence>
<dbReference type="PROSITE" id="PS51007">
    <property type="entry name" value="CYTC"/>
    <property type="match status" value="1"/>
</dbReference>
<evidence type="ECO:0000256" key="1">
    <source>
        <dbReference type="ARBA" id="ARBA00022617"/>
    </source>
</evidence>
<name>A0A975CLU5_9BURK</name>
<dbReference type="GO" id="GO:0020037">
    <property type="term" value="F:heme binding"/>
    <property type="evidence" value="ECO:0007669"/>
    <property type="project" value="InterPro"/>
</dbReference>
<keyword evidence="3 4" id="KW-0408">Iron</keyword>
<proteinExistence type="predicted"/>
<feature type="domain" description="Cytochrome c" evidence="6">
    <location>
        <begin position="129"/>
        <end position="219"/>
    </location>
</feature>
<keyword evidence="5" id="KW-0732">Signal</keyword>
<evidence type="ECO:0000256" key="3">
    <source>
        <dbReference type="ARBA" id="ARBA00023004"/>
    </source>
</evidence>
<dbReference type="GO" id="GO:0009055">
    <property type="term" value="F:electron transfer activity"/>
    <property type="evidence" value="ECO:0007669"/>
    <property type="project" value="InterPro"/>
</dbReference>
<dbReference type="Proteomes" id="UP000663903">
    <property type="component" value="Chromosome"/>
</dbReference>
<keyword evidence="2 4" id="KW-0479">Metal-binding</keyword>